<dbReference type="EMBL" id="JANAWD010000062">
    <property type="protein sequence ID" value="KAJ3488658.1"/>
    <property type="molecule type" value="Genomic_DNA"/>
</dbReference>
<dbReference type="SUPFAM" id="SSF53187">
    <property type="entry name" value="Zn-dependent exopeptidases"/>
    <property type="match status" value="1"/>
</dbReference>
<accession>A0AAD5YGC8</accession>
<dbReference type="InterPro" id="IPR036264">
    <property type="entry name" value="Bact_exopeptidase_dim_dom"/>
</dbReference>
<protein>
    <recommendedName>
        <fullName evidence="1">Peptidase M20 domain-containing protein 2</fullName>
    </recommendedName>
</protein>
<reference evidence="2" key="1">
    <citation type="submission" date="2022-07" db="EMBL/GenBank/DDBJ databases">
        <title>Genome Sequence of Physisporinus lineatus.</title>
        <authorList>
            <person name="Buettner E."/>
        </authorList>
    </citation>
    <scope>NUCLEOTIDE SEQUENCE</scope>
    <source>
        <strain evidence="2">VT162</strain>
    </source>
</reference>
<evidence type="ECO:0000313" key="2">
    <source>
        <dbReference type="EMBL" id="KAJ3488658.1"/>
    </source>
</evidence>
<dbReference type="SUPFAM" id="SSF55031">
    <property type="entry name" value="Bacterial exopeptidase dimerisation domain"/>
    <property type="match status" value="1"/>
</dbReference>
<organism evidence="2 3">
    <name type="scientific">Meripilus lineatus</name>
    <dbReference type="NCBI Taxonomy" id="2056292"/>
    <lineage>
        <taxon>Eukaryota</taxon>
        <taxon>Fungi</taxon>
        <taxon>Dikarya</taxon>
        <taxon>Basidiomycota</taxon>
        <taxon>Agaricomycotina</taxon>
        <taxon>Agaricomycetes</taxon>
        <taxon>Polyporales</taxon>
        <taxon>Meripilaceae</taxon>
        <taxon>Meripilus</taxon>
    </lineage>
</organism>
<dbReference type="PANTHER" id="PTHR30575">
    <property type="entry name" value="PEPTIDASE M20"/>
    <property type="match status" value="1"/>
</dbReference>
<comment type="caution">
    <text evidence="2">The sequence shown here is derived from an EMBL/GenBank/DDBJ whole genome shotgun (WGS) entry which is preliminary data.</text>
</comment>
<proteinExistence type="inferred from homology"/>
<comment type="similarity">
    <text evidence="1">Belongs to the peptidase M20A family.</text>
</comment>
<dbReference type="PANTHER" id="PTHR30575:SF0">
    <property type="entry name" value="XAA-ARG DIPEPTIDASE"/>
    <property type="match status" value="1"/>
</dbReference>
<dbReference type="PIRSF" id="PIRSF037226">
    <property type="entry name" value="Amidohydrolase_ACY1L2_prd"/>
    <property type="match status" value="1"/>
</dbReference>
<sequence length="379" mass="41632">MSPDGTFVEKVNEAPHSPQAIAFKLREEHELYRPEVLRTIEQEIARLEPELHELSDDIWSHPEIAYEERYAHDRLVEFMSGRGFTITPHYLDLPTAWKAEYTRGKSGRTIGVCSEMDALPGIGHACGHNLIAASGVAIALALKAALDDHDISGTIVLLGTPGPTLRPEPPMAHGLRPGYRSSILKSSSSATVIPDYAKMRWIVRAPTWGEVVSLRTRVVNCFEAAALATACKVKIKFLDGYFDVRENSALAQDFCEVVESQYGVVTETMYEPMGASTDFGNVSYVTPSIQPAYTIPTKPKGNNHTPEFADSARQPEAFQAMLTISKGLAMTGLRVLADSEFYQRVSIGHTTVLLSAPMNCTSETVSIRHLGHLLGIEFS</sequence>
<keyword evidence="3" id="KW-1185">Reference proteome</keyword>
<dbReference type="GO" id="GO:0016805">
    <property type="term" value="F:dipeptidase activity"/>
    <property type="evidence" value="ECO:0007669"/>
    <property type="project" value="InterPro"/>
</dbReference>
<evidence type="ECO:0000313" key="3">
    <source>
        <dbReference type="Proteomes" id="UP001212997"/>
    </source>
</evidence>
<dbReference type="InterPro" id="IPR017144">
    <property type="entry name" value="Xaa-Arg_dipeptidase"/>
</dbReference>
<dbReference type="Gene3D" id="3.30.70.360">
    <property type="match status" value="1"/>
</dbReference>
<gene>
    <name evidence="2" type="ORF">NLI96_g2682</name>
</gene>
<evidence type="ECO:0000256" key="1">
    <source>
        <dbReference type="PIRNR" id="PIRNR037226"/>
    </source>
</evidence>
<dbReference type="Gene3D" id="3.40.630.10">
    <property type="entry name" value="Zn peptidases"/>
    <property type="match status" value="2"/>
</dbReference>
<name>A0AAD5YGC8_9APHY</name>
<dbReference type="Proteomes" id="UP001212997">
    <property type="component" value="Unassembled WGS sequence"/>
</dbReference>
<dbReference type="InterPro" id="IPR052030">
    <property type="entry name" value="Peptidase_M20/M20A_hydrolases"/>
</dbReference>
<dbReference type="AlphaFoldDB" id="A0AAD5YGC8"/>